<gene>
    <name evidence="2" type="ORF">BLA27_07075</name>
</gene>
<sequence length="125" mass="13492">MASLPDVIQAYINAYNNKDVEGMLVCLSDKVSFRNISGGQVTAETSDKQSFEEMAKFGASAFETRRQTVTNAITVADTTLVEIAYSAVVAIDLPNGWKAGQELAFSGASSFRIEDGRIVSMVDEI</sequence>
<dbReference type="InterPro" id="IPR032710">
    <property type="entry name" value="NTF2-like_dom_sf"/>
</dbReference>
<accession>A0A1J6HPE0</accession>
<dbReference type="EMBL" id="MOEC01000005">
    <property type="protein sequence ID" value="OIS94265.1"/>
    <property type="molecule type" value="Genomic_DNA"/>
</dbReference>
<proteinExistence type="predicted"/>
<reference evidence="2 3" key="1">
    <citation type="submission" date="2016-10" db="EMBL/GenBank/DDBJ databases">
        <title>The Draft Genome Sequence of the Potato Rhizosphere Bacteria Ochrobactrum sp. IPA7.2.</title>
        <authorList>
            <person name="Gogoleva N.E."/>
            <person name="Khlopko Y.A."/>
            <person name="Burygin G.L."/>
            <person name="Plotnikov A.O."/>
        </authorList>
    </citation>
    <scope>NUCLEOTIDE SEQUENCE [LARGE SCALE GENOMIC DNA]</scope>
    <source>
        <strain evidence="2 3">IPA7.2</strain>
    </source>
</reference>
<dbReference type="AlphaFoldDB" id="A0A1J6HPE0"/>
<dbReference type="RefSeq" id="WP_071631082.1">
    <property type="nucleotide sequence ID" value="NZ_MOEC01000005.1"/>
</dbReference>
<evidence type="ECO:0000259" key="1">
    <source>
        <dbReference type="Pfam" id="PF12680"/>
    </source>
</evidence>
<dbReference type="InterPro" id="IPR037401">
    <property type="entry name" value="SnoaL-like"/>
</dbReference>
<evidence type="ECO:0000313" key="3">
    <source>
        <dbReference type="Proteomes" id="UP000182985"/>
    </source>
</evidence>
<comment type="caution">
    <text evidence="2">The sequence shown here is derived from an EMBL/GenBank/DDBJ whole genome shotgun (WGS) entry which is preliminary data.</text>
</comment>
<organism evidence="2 3">
    <name type="scientific">Brucella cytisi</name>
    <dbReference type="NCBI Taxonomy" id="407152"/>
    <lineage>
        <taxon>Bacteria</taxon>
        <taxon>Pseudomonadati</taxon>
        <taxon>Pseudomonadota</taxon>
        <taxon>Alphaproteobacteria</taxon>
        <taxon>Hyphomicrobiales</taxon>
        <taxon>Brucellaceae</taxon>
        <taxon>Brucella/Ochrobactrum group</taxon>
        <taxon>Brucella</taxon>
    </lineage>
</organism>
<feature type="domain" description="SnoaL-like" evidence="1">
    <location>
        <begin position="8"/>
        <end position="121"/>
    </location>
</feature>
<name>A0A1J6HPE0_9HYPH</name>
<keyword evidence="3" id="KW-1185">Reference proteome</keyword>
<dbReference type="Proteomes" id="UP000182985">
    <property type="component" value="Unassembled WGS sequence"/>
</dbReference>
<dbReference type="Pfam" id="PF12680">
    <property type="entry name" value="SnoaL_2"/>
    <property type="match status" value="1"/>
</dbReference>
<evidence type="ECO:0000313" key="2">
    <source>
        <dbReference type="EMBL" id="OIS94265.1"/>
    </source>
</evidence>
<dbReference type="OrthoDB" id="8076455at2"/>
<dbReference type="SUPFAM" id="SSF54427">
    <property type="entry name" value="NTF2-like"/>
    <property type="match status" value="1"/>
</dbReference>
<dbReference type="Gene3D" id="3.10.450.50">
    <property type="match status" value="1"/>
</dbReference>
<protein>
    <recommendedName>
        <fullName evidence="1">SnoaL-like domain-containing protein</fullName>
    </recommendedName>
</protein>